<dbReference type="AlphaFoldDB" id="A0A0F9ECL6"/>
<accession>A0A0F9ECL6</accession>
<comment type="caution">
    <text evidence="1">The sequence shown here is derived from an EMBL/GenBank/DDBJ whole genome shotgun (WGS) entry which is preliminary data.</text>
</comment>
<feature type="non-terminal residue" evidence="1">
    <location>
        <position position="1"/>
    </location>
</feature>
<proteinExistence type="predicted"/>
<protein>
    <submittedName>
        <fullName evidence="1">Uncharacterized protein</fullName>
    </submittedName>
</protein>
<dbReference type="EMBL" id="LAZR01027988">
    <property type="protein sequence ID" value="KKL63976.1"/>
    <property type="molecule type" value="Genomic_DNA"/>
</dbReference>
<sequence>EMLCRDLYRQAIDRARCFVAMVIGPTAHANNCADRRTFDGV</sequence>
<evidence type="ECO:0000313" key="1">
    <source>
        <dbReference type="EMBL" id="KKL63976.1"/>
    </source>
</evidence>
<reference evidence="1" key="1">
    <citation type="journal article" date="2015" name="Nature">
        <title>Complex archaea that bridge the gap between prokaryotes and eukaryotes.</title>
        <authorList>
            <person name="Spang A."/>
            <person name="Saw J.H."/>
            <person name="Jorgensen S.L."/>
            <person name="Zaremba-Niedzwiedzka K."/>
            <person name="Martijn J."/>
            <person name="Lind A.E."/>
            <person name="van Eijk R."/>
            <person name="Schleper C."/>
            <person name="Guy L."/>
            <person name="Ettema T.J."/>
        </authorList>
    </citation>
    <scope>NUCLEOTIDE SEQUENCE</scope>
</reference>
<organism evidence="1">
    <name type="scientific">marine sediment metagenome</name>
    <dbReference type="NCBI Taxonomy" id="412755"/>
    <lineage>
        <taxon>unclassified sequences</taxon>
        <taxon>metagenomes</taxon>
        <taxon>ecological metagenomes</taxon>
    </lineage>
</organism>
<name>A0A0F9ECL6_9ZZZZ</name>
<gene>
    <name evidence="1" type="ORF">LCGC14_2169740</name>
</gene>